<organism evidence="4 5">
    <name type="scientific">Branchiostoma belcheri</name>
    <name type="common">Amphioxus</name>
    <dbReference type="NCBI Taxonomy" id="7741"/>
    <lineage>
        <taxon>Eukaryota</taxon>
        <taxon>Metazoa</taxon>
        <taxon>Chordata</taxon>
        <taxon>Cephalochordata</taxon>
        <taxon>Leptocardii</taxon>
        <taxon>Amphioxiformes</taxon>
        <taxon>Branchiostomatidae</taxon>
        <taxon>Branchiostoma</taxon>
    </lineage>
</organism>
<accession>A0A6P4Y5K2</accession>
<dbReference type="Gene3D" id="3.30.710.10">
    <property type="entry name" value="Potassium Channel Kv1.1, Chain A"/>
    <property type="match status" value="1"/>
</dbReference>
<keyword evidence="1" id="KW-0880">Kelch repeat</keyword>
<dbReference type="SUPFAM" id="SSF117281">
    <property type="entry name" value="Kelch motif"/>
    <property type="match status" value="1"/>
</dbReference>
<evidence type="ECO:0000256" key="1">
    <source>
        <dbReference type="ARBA" id="ARBA00022441"/>
    </source>
</evidence>
<dbReference type="Gene3D" id="2.120.10.80">
    <property type="entry name" value="Kelch-type beta propeller"/>
    <property type="match status" value="1"/>
</dbReference>
<dbReference type="InterPro" id="IPR015915">
    <property type="entry name" value="Kelch-typ_b-propeller"/>
</dbReference>
<dbReference type="OrthoDB" id="6435582at2759"/>
<gene>
    <name evidence="5" type="primary">LOC109464981</name>
</gene>
<dbReference type="GeneID" id="109464981"/>
<protein>
    <submittedName>
        <fullName evidence="5">Kelch-like protein 3</fullName>
    </submittedName>
</protein>
<dbReference type="Proteomes" id="UP000515135">
    <property type="component" value="Unplaced"/>
</dbReference>
<dbReference type="KEGG" id="bbel:109464981"/>
<dbReference type="PANTHER" id="PTHR45632:SF13">
    <property type="entry name" value="KELCH-LIKE PROTEIN 26"/>
    <property type="match status" value="1"/>
</dbReference>
<evidence type="ECO:0000313" key="5">
    <source>
        <dbReference type="RefSeq" id="XP_019617659.1"/>
    </source>
</evidence>
<name>A0A6P4Y5K2_BRABE</name>
<dbReference type="SUPFAM" id="SSF54695">
    <property type="entry name" value="POZ domain"/>
    <property type="match status" value="1"/>
</dbReference>
<evidence type="ECO:0000313" key="4">
    <source>
        <dbReference type="Proteomes" id="UP000515135"/>
    </source>
</evidence>
<dbReference type="InterPro" id="IPR011705">
    <property type="entry name" value="BACK"/>
</dbReference>
<dbReference type="InterPro" id="IPR011333">
    <property type="entry name" value="SKP1/BTB/POZ_sf"/>
</dbReference>
<sequence length="559" mass="60602">MADSSAKADKEVKCTLSDPAFGGDMLSVLNDLRAEKVLLDVTVVAGEEEFRAHSTVLAYGSDYFRGLFASGMKESHEKRVDLKDPSVSAEAFGLLLEFLYTGQLVVSSMSVYEVLAVANHLQVADLYNMKNLQESLDAVAAEEFMELTSSEGFMKSATKDELIKLLLFENLVVPSEQQVYEAAMRWLTHDAGRMEHAAAVLSHVQLALLDVDVLYGQLETDFGATPEGRNLILEAMGYHGLSPETRRGLNWPRSKPRTQNNIKTSLALGSTAQIFTAEGWKQSSDVSLGDSGSTVIAAAVVGNVLYVLFSSSPHFKSFDPATSTVNTLSSPDGISSYGTNKGQMVVVGARLFLVCCGEKKAWCFDITVGRWTKIPPVTVIEDGVALASCQGVVLAVGGNQRTTGQDGNYTDTPASTVQTFFPARSSWETVSSTNQPHADATAMVQGDTVYIGGGVTVVNGKKVDNTTVEMCKVFVKDGVAVSAWSVIHQPACVHKFASQVAVFDRKAYFILGGQMHFTGKFVDQDRTSEEDVEEMCQAFRKGLQSRYVVCVTLSLKEKK</sequence>
<dbReference type="PROSITE" id="PS50097">
    <property type="entry name" value="BTB"/>
    <property type="match status" value="1"/>
</dbReference>
<dbReference type="PANTHER" id="PTHR45632">
    <property type="entry name" value="LD33804P"/>
    <property type="match status" value="1"/>
</dbReference>
<dbReference type="SMART" id="SM00225">
    <property type="entry name" value="BTB"/>
    <property type="match status" value="1"/>
</dbReference>
<dbReference type="InterPro" id="IPR000210">
    <property type="entry name" value="BTB/POZ_dom"/>
</dbReference>
<dbReference type="AlphaFoldDB" id="A0A6P4Y5K2"/>
<proteinExistence type="predicted"/>
<feature type="domain" description="BTB" evidence="3">
    <location>
        <begin position="39"/>
        <end position="108"/>
    </location>
</feature>
<evidence type="ECO:0000256" key="2">
    <source>
        <dbReference type="ARBA" id="ARBA00022737"/>
    </source>
</evidence>
<evidence type="ECO:0000259" key="3">
    <source>
        <dbReference type="PROSITE" id="PS50097"/>
    </source>
</evidence>
<reference evidence="5" key="1">
    <citation type="submission" date="2025-08" db="UniProtKB">
        <authorList>
            <consortium name="RefSeq"/>
        </authorList>
    </citation>
    <scope>IDENTIFICATION</scope>
    <source>
        <tissue evidence="5">Gonad</tissue>
    </source>
</reference>
<dbReference type="Gene3D" id="1.25.40.420">
    <property type="match status" value="1"/>
</dbReference>
<keyword evidence="2" id="KW-0677">Repeat</keyword>
<dbReference type="CDD" id="cd18186">
    <property type="entry name" value="BTB_POZ_ZBTB_KLHL-like"/>
    <property type="match status" value="1"/>
</dbReference>
<keyword evidence="4" id="KW-1185">Reference proteome</keyword>
<dbReference type="RefSeq" id="XP_019617659.1">
    <property type="nucleotide sequence ID" value="XM_019762100.1"/>
</dbReference>
<dbReference type="SMART" id="SM00875">
    <property type="entry name" value="BACK"/>
    <property type="match status" value="1"/>
</dbReference>
<dbReference type="Pfam" id="PF00651">
    <property type="entry name" value="BTB"/>
    <property type="match status" value="1"/>
</dbReference>